<keyword evidence="1" id="KW-0732">Signal</keyword>
<evidence type="ECO:0000313" key="3">
    <source>
        <dbReference type="Proteomes" id="UP000242715"/>
    </source>
</evidence>
<gene>
    <name evidence="2" type="ORF">TSUD_248960</name>
</gene>
<feature type="signal peptide" evidence="1">
    <location>
        <begin position="1"/>
        <end position="28"/>
    </location>
</feature>
<sequence>MAMNSKALIVFALGMFLISLWCMKVTEAHGDHEGCNKHPDAGEECIDEDDALGLYSDIDDTFKNLNKRLGHGGYHYHHLHHENLFGADHEDSPDVAHNNVHVLGH</sequence>
<feature type="chain" id="PRO_5016303848" evidence="1">
    <location>
        <begin position="29"/>
        <end position="105"/>
    </location>
</feature>
<proteinExistence type="predicted"/>
<keyword evidence="3" id="KW-1185">Reference proteome</keyword>
<protein>
    <submittedName>
        <fullName evidence="2">Uncharacterized protein</fullName>
    </submittedName>
</protein>
<dbReference type="EMBL" id="DF973179">
    <property type="protein sequence ID" value="GAU18194.1"/>
    <property type="molecule type" value="Genomic_DNA"/>
</dbReference>
<dbReference type="AlphaFoldDB" id="A0A2Z6LL35"/>
<reference evidence="3" key="1">
    <citation type="journal article" date="2017" name="Front. Plant Sci.">
        <title>Climate Clever Clovers: New Paradigm to Reduce the Environmental Footprint of Ruminants by Breeding Low Methanogenic Forages Utilizing Haplotype Variation.</title>
        <authorList>
            <person name="Kaur P."/>
            <person name="Appels R."/>
            <person name="Bayer P.E."/>
            <person name="Keeble-Gagnere G."/>
            <person name="Wang J."/>
            <person name="Hirakawa H."/>
            <person name="Shirasawa K."/>
            <person name="Vercoe P."/>
            <person name="Stefanova K."/>
            <person name="Durmic Z."/>
            <person name="Nichols P."/>
            <person name="Revell C."/>
            <person name="Isobe S.N."/>
            <person name="Edwards D."/>
            <person name="Erskine W."/>
        </authorList>
    </citation>
    <scope>NUCLEOTIDE SEQUENCE [LARGE SCALE GENOMIC DNA]</scope>
    <source>
        <strain evidence="3">cv. Daliak</strain>
    </source>
</reference>
<evidence type="ECO:0000313" key="2">
    <source>
        <dbReference type="EMBL" id="GAU18194.1"/>
    </source>
</evidence>
<dbReference type="OrthoDB" id="1422605at2759"/>
<dbReference type="Proteomes" id="UP000242715">
    <property type="component" value="Unassembled WGS sequence"/>
</dbReference>
<accession>A0A2Z6LL35</accession>
<name>A0A2Z6LL35_TRISU</name>
<evidence type="ECO:0000256" key="1">
    <source>
        <dbReference type="SAM" id="SignalP"/>
    </source>
</evidence>
<organism evidence="2 3">
    <name type="scientific">Trifolium subterraneum</name>
    <name type="common">Subterranean clover</name>
    <dbReference type="NCBI Taxonomy" id="3900"/>
    <lineage>
        <taxon>Eukaryota</taxon>
        <taxon>Viridiplantae</taxon>
        <taxon>Streptophyta</taxon>
        <taxon>Embryophyta</taxon>
        <taxon>Tracheophyta</taxon>
        <taxon>Spermatophyta</taxon>
        <taxon>Magnoliopsida</taxon>
        <taxon>eudicotyledons</taxon>
        <taxon>Gunneridae</taxon>
        <taxon>Pentapetalae</taxon>
        <taxon>rosids</taxon>
        <taxon>fabids</taxon>
        <taxon>Fabales</taxon>
        <taxon>Fabaceae</taxon>
        <taxon>Papilionoideae</taxon>
        <taxon>50 kb inversion clade</taxon>
        <taxon>NPAAA clade</taxon>
        <taxon>Hologalegina</taxon>
        <taxon>IRL clade</taxon>
        <taxon>Trifolieae</taxon>
        <taxon>Trifolium</taxon>
    </lineage>
</organism>